<name>A0A4S8LE47_DENBC</name>
<evidence type="ECO:0000313" key="3">
    <source>
        <dbReference type="EMBL" id="THU86933.1"/>
    </source>
</evidence>
<dbReference type="AlphaFoldDB" id="A0A4S8LE47"/>
<evidence type="ECO:0000313" key="4">
    <source>
        <dbReference type="Proteomes" id="UP000297245"/>
    </source>
</evidence>
<feature type="compositionally biased region" description="Polar residues" evidence="1">
    <location>
        <begin position="1018"/>
        <end position="1027"/>
    </location>
</feature>
<evidence type="ECO:0000256" key="1">
    <source>
        <dbReference type="SAM" id="MobiDB-lite"/>
    </source>
</evidence>
<accession>A0A4S8LE47</accession>
<feature type="compositionally biased region" description="Polar residues" evidence="1">
    <location>
        <begin position="109"/>
        <end position="126"/>
    </location>
</feature>
<dbReference type="OrthoDB" id="3224221at2759"/>
<feature type="transmembrane region" description="Helical" evidence="2">
    <location>
        <begin position="936"/>
        <end position="960"/>
    </location>
</feature>
<reference evidence="3 4" key="1">
    <citation type="journal article" date="2019" name="Nat. Ecol. Evol.">
        <title>Megaphylogeny resolves global patterns of mushroom evolution.</title>
        <authorList>
            <person name="Varga T."/>
            <person name="Krizsan K."/>
            <person name="Foldi C."/>
            <person name="Dima B."/>
            <person name="Sanchez-Garcia M."/>
            <person name="Sanchez-Ramirez S."/>
            <person name="Szollosi G.J."/>
            <person name="Szarkandi J.G."/>
            <person name="Papp V."/>
            <person name="Albert L."/>
            <person name="Andreopoulos W."/>
            <person name="Angelini C."/>
            <person name="Antonin V."/>
            <person name="Barry K.W."/>
            <person name="Bougher N.L."/>
            <person name="Buchanan P."/>
            <person name="Buyck B."/>
            <person name="Bense V."/>
            <person name="Catcheside P."/>
            <person name="Chovatia M."/>
            <person name="Cooper J."/>
            <person name="Damon W."/>
            <person name="Desjardin D."/>
            <person name="Finy P."/>
            <person name="Geml J."/>
            <person name="Haridas S."/>
            <person name="Hughes K."/>
            <person name="Justo A."/>
            <person name="Karasinski D."/>
            <person name="Kautmanova I."/>
            <person name="Kiss B."/>
            <person name="Kocsube S."/>
            <person name="Kotiranta H."/>
            <person name="LaButti K.M."/>
            <person name="Lechner B.E."/>
            <person name="Liimatainen K."/>
            <person name="Lipzen A."/>
            <person name="Lukacs Z."/>
            <person name="Mihaltcheva S."/>
            <person name="Morgado L.N."/>
            <person name="Niskanen T."/>
            <person name="Noordeloos M.E."/>
            <person name="Ohm R.A."/>
            <person name="Ortiz-Santana B."/>
            <person name="Ovrebo C."/>
            <person name="Racz N."/>
            <person name="Riley R."/>
            <person name="Savchenko A."/>
            <person name="Shiryaev A."/>
            <person name="Soop K."/>
            <person name="Spirin V."/>
            <person name="Szebenyi C."/>
            <person name="Tomsovsky M."/>
            <person name="Tulloss R.E."/>
            <person name="Uehling J."/>
            <person name="Grigoriev I.V."/>
            <person name="Vagvolgyi C."/>
            <person name="Papp T."/>
            <person name="Martin F.M."/>
            <person name="Miettinen O."/>
            <person name="Hibbett D.S."/>
            <person name="Nagy L.G."/>
        </authorList>
    </citation>
    <scope>NUCLEOTIDE SEQUENCE [LARGE SCALE GENOMIC DNA]</scope>
    <source>
        <strain evidence="3 4">CBS 962.96</strain>
    </source>
</reference>
<sequence>MSGPPDVRHQNIRPQAFQCDDDPLSTLSLSNNDRQSSGLPANRDSSSDPEPPQTDEEDEDEDEDEERNKPATKADMLQFGTSLGDCIRDMSSTLTEGLENVVSAINRTRDSNNSITANGPTSTPQARPSALESKPPKRTGLRQRRPKELNSFRADIRKKLKVLLPHGELHFDPSDIEATAFAQRWDPNVDGINSCDRERFRIYLGGTPTHPWNQSAARIFADILISDGETPYGDGDRMKIQAALSRAGGEEERNKANRRRERKAELFQRRLRTVLDVDQLRHHSDVLERLGVDGMSSDEEVQTTNFSHEYHIECICYSDTKDTSSMEALHTNAYGHKIWMRLTSMWTESSFPNCPRMRTIHTGCKLEHGDNWNNLSDPKKSDMTLFTIHRFTRSFDGVLYIRSLHQDESTIKFKLASSVSSLCWHPDRERLTLFLGEIEREHTLLNSFFETLQQVEGAINAIAVDGELEHLVLAYDGNVAVYTLETGSRARSLAVLNPPVDSEEVPDAEAPVVTRVSVKKARNDTILIVGYLEHGIRAYNMVWDEPTNTLSFTEIWTTGKRRGRYFGSWDVVVSDNYSLVVVHNLCDGLEYYRWQESRRQAVYKPGRFTPVDLRGPESPIYPVAFVADGEKVVYGSENGRVCVVNAISPYIKDAEQIEILENGRTDCLILAIATWTDEAQGAELIAAGSVGSQPGFVNIFRGFLDTESSGSDTPRSAPRSISMPSTPRRISQSGSVGGYGPYSSPPITPRRGRPSQVPMASSPPVNPSLAEISSPISPPRRGRGRSATSLANPHANTARHNDRDENEEQAQRTVATGCVGVMVLMIALGAWYWPNQKHSPKDIPSSLPLESFIQQHEPSQEHRPVGATPVEQLEVEVPFRETVTVTVQLQPTTVTNYDLDSVIARTEWLKVASYLEKLRAEGTGFPVQEERASLSYASASVVTAALVLVPLVVSGFWYVYQKWAKLSLHDQKARLKAEGTAKEQRDDSKAMTTGETVGKEEDDPEAFEVLPGGARPELSSTSARDGQ</sequence>
<dbReference type="SUPFAM" id="SSF50978">
    <property type="entry name" value="WD40 repeat-like"/>
    <property type="match status" value="1"/>
</dbReference>
<dbReference type="Proteomes" id="UP000297245">
    <property type="component" value="Unassembled WGS sequence"/>
</dbReference>
<feature type="region of interest" description="Disordered" evidence="1">
    <location>
        <begin position="707"/>
        <end position="811"/>
    </location>
</feature>
<keyword evidence="4" id="KW-1185">Reference proteome</keyword>
<protein>
    <submittedName>
        <fullName evidence="3">Uncharacterized protein</fullName>
    </submittedName>
</protein>
<feature type="region of interest" description="Disordered" evidence="1">
    <location>
        <begin position="978"/>
        <end position="1027"/>
    </location>
</feature>
<feature type="compositionally biased region" description="Acidic residues" evidence="1">
    <location>
        <begin position="53"/>
        <end position="65"/>
    </location>
</feature>
<gene>
    <name evidence="3" type="ORF">K435DRAFT_867780</name>
</gene>
<keyword evidence="2" id="KW-1133">Transmembrane helix</keyword>
<organism evidence="3 4">
    <name type="scientific">Dendrothele bispora (strain CBS 962.96)</name>
    <dbReference type="NCBI Taxonomy" id="1314807"/>
    <lineage>
        <taxon>Eukaryota</taxon>
        <taxon>Fungi</taxon>
        <taxon>Dikarya</taxon>
        <taxon>Basidiomycota</taxon>
        <taxon>Agaricomycotina</taxon>
        <taxon>Agaricomycetes</taxon>
        <taxon>Agaricomycetidae</taxon>
        <taxon>Agaricales</taxon>
        <taxon>Agaricales incertae sedis</taxon>
        <taxon>Dendrothele</taxon>
    </lineage>
</organism>
<dbReference type="EMBL" id="ML179472">
    <property type="protein sequence ID" value="THU86933.1"/>
    <property type="molecule type" value="Genomic_DNA"/>
</dbReference>
<keyword evidence="2" id="KW-0472">Membrane</keyword>
<feature type="compositionally biased region" description="Polar residues" evidence="1">
    <location>
        <begin position="722"/>
        <end position="732"/>
    </location>
</feature>
<feature type="region of interest" description="Disordered" evidence="1">
    <location>
        <begin position="1"/>
        <end position="77"/>
    </location>
</feature>
<dbReference type="InterPro" id="IPR015943">
    <property type="entry name" value="WD40/YVTN_repeat-like_dom_sf"/>
</dbReference>
<proteinExistence type="predicted"/>
<dbReference type="InterPro" id="IPR036322">
    <property type="entry name" value="WD40_repeat_dom_sf"/>
</dbReference>
<feature type="region of interest" description="Disordered" evidence="1">
    <location>
        <begin position="109"/>
        <end position="148"/>
    </location>
</feature>
<keyword evidence="2" id="KW-0812">Transmembrane</keyword>
<feature type="compositionally biased region" description="Polar residues" evidence="1">
    <location>
        <begin position="25"/>
        <end position="39"/>
    </location>
</feature>
<feature type="compositionally biased region" description="Basic and acidic residues" evidence="1">
    <location>
        <begin position="978"/>
        <end position="989"/>
    </location>
</feature>
<feature type="compositionally biased region" description="Basic residues" evidence="1">
    <location>
        <begin position="136"/>
        <end position="145"/>
    </location>
</feature>
<evidence type="ECO:0000256" key="2">
    <source>
        <dbReference type="SAM" id="Phobius"/>
    </source>
</evidence>
<dbReference type="Gene3D" id="2.130.10.10">
    <property type="entry name" value="YVTN repeat-like/Quinoprotein amine dehydrogenase"/>
    <property type="match status" value="1"/>
</dbReference>